<evidence type="ECO:0000259" key="1">
    <source>
        <dbReference type="Pfam" id="PF13482"/>
    </source>
</evidence>
<proteinExistence type="predicted"/>
<gene>
    <name evidence="2" type="ORF">E3J48_07210</name>
</gene>
<dbReference type="Proteomes" id="UP000319130">
    <property type="component" value="Unassembled WGS sequence"/>
</dbReference>
<organism evidence="2 3">
    <name type="scientific">Aerophobetes bacterium</name>
    <dbReference type="NCBI Taxonomy" id="2030807"/>
    <lineage>
        <taxon>Bacteria</taxon>
        <taxon>Candidatus Aerophobota</taxon>
    </lineage>
</organism>
<evidence type="ECO:0000313" key="2">
    <source>
        <dbReference type="EMBL" id="TET59973.1"/>
    </source>
</evidence>
<comment type="caution">
    <text evidence="2">The sequence shown here is derived from an EMBL/GenBank/DDBJ whole genome shotgun (WGS) entry which is preliminary data.</text>
</comment>
<dbReference type="InterPro" id="IPR038720">
    <property type="entry name" value="YprB_RNase_H-like_dom"/>
</dbReference>
<dbReference type="InterPro" id="IPR019993">
    <property type="entry name" value="RecB_nuclease_TM0106_put"/>
</dbReference>
<dbReference type="Pfam" id="PF13482">
    <property type="entry name" value="RNase_H_2"/>
    <property type="match status" value="1"/>
</dbReference>
<dbReference type="NCBIfam" id="TIGR03491">
    <property type="entry name" value="TM0106 family RecB-like putative nuclease"/>
    <property type="match status" value="1"/>
</dbReference>
<evidence type="ECO:0000313" key="3">
    <source>
        <dbReference type="Proteomes" id="UP000319130"/>
    </source>
</evidence>
<name>A0A523VYU9_UNCAE</name>
<dbReference type="InterPro" id="IPR012337">
    <property type="entry name" value="RNaseH-like_sf"/>
</dbReference>
<feature type="domain" description="YprB ribonuclease H-like" evidence="1">
    <location>
        <begin position="330"/>
        <end position="499"/>
    </location>
</feature>
<dbReference type="Gene3D" id="3.90.320.10">
    <property type="match status" value="1"/>
</dbReference>
<dbReference type="EMBL" id="SOIZ01000326">
    <property type="protein sequence ID" value="TET59973.1"/>
    <property type="molecule type" value="Genomic_DNA"/>
</dbReference>
<reference evidence="2 3" key="1">
    <citation type="submission" date="2019-03" db="EMBL/GenBank/DDBJ databases">
        <title>Metabolic potential of uncultured bacteria and archaea associated with petroleum seepage in deep-sea sediments.</title>
        <authorList>
            <person name="Dong X."/>
            <person name="Hubert C."/>
        </authorList>
    </citation>
    <scope>NUCLEOTIDE SEQUENCE [LARGE SCALE GENOMIC DNA]</scope>
    <source>
        <strain evidence="2">E29_bin52</strain>
    </source>
</reference>
<dbReference type="SUPFAM" id="SSF53098">
    <property type="entry name" value="Ribonuclease H-like"/>
    <property type="match status" value="1"/>
</dbReference>
<protein>
    <submittedName>
        <fullName evidence="2">TM0106 family RecB-like putative nuclease</fullName>
    </submittedName>
</protein>
<accession>A0A523VYU9</accession>
<dbReference type="AlphaFoldDB" id="A0A523VYU9"/>
<dbReference type="InterPro" id="IPR011604">
    <property type="entry name" value="PDDEXK-like_dom_sf"/>
</dbReference>
<sequence length="511" mass="60070">MRTCREWYNSRWREEEEEKLPVAKRQLTAADLYNYVKCAHRVYLDSNGDPKEKGEVNLFVKLLWEKGLQTEKEYLESLGDKRVVDLSKKSVKEAWPETRQYMEEGAELIYQACLKHGFYVGRPDLLLRHVGASSNFGSYYYEPIDIKAGRGWEIRDGKYRKFKKHYAFQILFYQMLLGRVQGYTARVGRIINVEGEIEEFDPLTFEDEFSQALAEVQKLVQGEETSEPVLGGRCFQCEWFKHCRAWVDKTSDPTAVFFVGKSKFRLKEVGLREVRHLAEMDISKYLKPPLKIPGVGQKSLVRMKQRAQVVVDGKPLIRKGYSFPEASAEIYFDIEDDPTRGLVYLFGLLTKENGEFRYRYFLARNPGEEEGTAREFWEFLESTEEAVYYVYSHKERSTLKHVREKYALDEATLEKYRLSEFDLYSGLIIAYSDWPTFSYGMKYITQRIGFKWRDPDPSGVNSIVWYNEYLEDPGEESKLQRILRYNEDDCRAMVALKEYFEKRAEAGEYVS</sequence>